<dbReference type="PANTHER" id="PTHR33886:SF8">
    <property type="entry name" value="UNSATURATED RHAMNOGALACTURONAN HYDROLASE (EUROFUNG)"/>
    <property type="match status" value="1"/>
</dbReference>
<evidence type="ECO:0000313" key="4">
    <source>
        <dbReference type="Proteomes" id="UP001562159"/>
    </source>
</evidence>
<keyword evidence="1 3" id="KW-0378">Hydrolase</keyword>
<evidence type="ECO:0000256" key="1">
    <source>
        <dbReference type="ARBA" id="ARBA00022801"/>
    </source>
</evidence>
<reference evidence="3 4" key="1">
    <citation type="submission" date="2024-07" db="EMBL/GenBank/DDBJ databases">
        <title>Molecular mechanisms and environmental adaptations of flagellar loss and biofilm growth of Rhodanobacter under environmental stress.</title>
        <authorList>
            <person name="Chen M."/>
        </authorList>
    </citation>
    <scope>NUCLEOTIDE SEQUENCE [LARGE SCALE GENOMIC DNA]</scope>
    <source>
        <strain evidence="3 4">RS22</strain>
    </source>
</reference>
<evidence type="ECO:0000313" key="3">
    <source>
        <dbReference type="EMBL" id="MEY2183739.1"/>
    </source>
</evidence>
<keyword evidence="2" id="KW-0732">Signal</keyword>
<organism evidence="3 4">
    <name type="scientific">Rhodanobacter humi</name>
    <dbReference type="NCBI Taxonomy" id="1888173"/>
    <lineage>
        <taxon>Bacteria</taxon>
        <taxon>Pseudomonadati</taxon>
        <taxon>Pseudomonadota</taxon>
        <taxon>Gammaproteobacteria</taxon>
        <taxon>Lysobacterales</taxon>
        <taxon>Rhodanobacteraceae</taxon>
        <taxon>Rhodanobacter</taxon>
    </lineage>
</organism>
<dbReference type="InterPro" id="IPR008928">
    <property type="entry name" value="6-hairpin_glycosidase_sf"/>
</dbReference>
<protein>
    <submittedName>
        <fullName evidence="3">Glycoside hydrolase family 105 protein</fullName>
    </submittedName>
</protein>
<dbReference type="InterPro" id="IPR052043">
    <property type="entry name" value="PolySaccharide_Degr_Enz"/>
</dbReference>
<gene>
    <name evidence="3" type="ORF">AB7878_15050</name>
</gene>
<feature type="chain" id="PRO_5047183574" evidence="2">
    <location>
        <begin position="31"/>
        <end position="385"/>
    </location>
</feature>
<keyword evidence="4" id="KW-1185">Reference proteome</keyword>
<dbReference type="Proteomes" id="UP001562159">
    <property type="component" value="Unassembled WGS sequence"/>
</dbReference>
<name>A0ABV4AVX1_9GAMM</name>
<dbReference type="InterPro" id="IPR010905">
    <property type="entry name" value="Glyco_hydro_88"/>
</dbReference>
<dbReference type="GO" id="GO:0016787">
    <property type="term" value="F:hydrolase activity"/>
    <property type="evidence" value="ECO:0007669"/>
    <property type="project" value="UniProtKB-KW"/>
</dbReference>
<dbReference type="Pfam" id="PF07470">
    <property type="entry name" value="Glyco_hydro_88"/>
    <property type="match status" value="1"/>
</dbReference>
<accession>A0ABV4AVX1</accession>
<dbReference type="Gene3D" id="1.50.10.10">
    <property type="match status" value="1"/>
</dbReference>
<sequence>MSPFSPRRPACVLCLLAAVLLVLSPGLARADDSMAGDAPARPGPRAQLSGALRPADIRRAAARVAAWQYARVQDHDSLDWTYAPLYLGFLSAADLLHEPRYANYVRKVGEHYDWGLGPRVHHADDQAVAQAWLVLYARTPDPAMLKPLRERYDAQLRIPDDPQRPLWWWCDALFMAPPTWAGLAKATHERAYLDYMDRQWWITSALLYDPAEHLYNRDASYLHQHERNGEKLFWSRGNGWVLAGLARVLSLMPADYPQRPRYEQQFRAMAVRLAQLQGKDGLWRPGLLDAAAYPRPETSGSAFIVYALAWGVHHGVLDAAAYRSAINRGWRGLVGEIYADGRLGDIQPISAAPGDYPPGASYVYGVGAFLLAAGEVEAISEAKPR</sequence>
<dbReference type="InterPro" id="IPR012341">
    <property type="entry name" value="6hp_glycosidase-like_sf"/>
</dbReference>
<dbReference type="EMBL" id="JBGBPY010000001">
    <property type="protein sequence ID" value="MEY2183739.1"/>
    <property type="molecule type" value="Genomic_DNA"/>
</dbReference>
<proteinExistence type="predicted"/>
<feature type="signal peptide" evidence="2">
    <location>
        <begin position="1"/>
        <end position="30"/>
    </location>
</feature>
<dbReference type="SUPFAM" id="SSF48208">
    <property type="entry name" value="Six-hairpin glycosidases"/>
    <property type="match status" value="1"/>
</dbReference>
<evidence type="ECO:0000256" key="2">
    <source>
        <dbReference type="SAM" id="SignalP"/>
    </source>
</evidence>
<comment type="caution">
    <text evidence="3">The sequence shown here is derived from an EMBL/GenBank/DDBJ whole genome shotgun (WGS) entry which is preliminary data.</text>
</comment>
<dbReference type="PANTHER" id="PTHR33886">
    <property type="entry name" value="UNSATURATED RHAMNOGALACTURONAN HYDROLASE (EUROFUNG)"/>
    <property type="match status" value="1"/>
</dbReference>